<evidence type="ECO:0000313" key="3">
    <source>
        <dbReference type="Proteomes" id="UP000772186"/>
    </source>
</evidence>
<feature type="compositionally biased region" description="Low complexity" evidence="1">
    <location>
        <begin position="76"/>
        <end position="96"/>
    </location>
</feature>
<keyword evidence="3" id="KW-1185">Reference proteome</keyword>
<evidence type="ECO:0008006" key="4">
    <source>
        <dbReference type="Google" id="ProtNLM"/>
    </source>
</evidence>
<protein>
    <recommendedName>
        <fullName evidence="4">LppA family lipoprotein</fullName>
    </recommendedName>
</protein>
<comment type="caution">
    <text evidence="2">The sequence shown here is derived from an EMBL/GenBank/DDBJ whole genome shotgun (WGS) entry which is preliminary data.</text>
</comment>
<dbReference type="NCBIfam" id="NF045959">
    <property type="entry name" value="LppA_rel_LP"/>
    <property type="match status" value="1"/>
</dbReference>
<dbReference type="AlphaFoldDB" id="A0A953NEW3"/>
<accession>A0A953NEW3</accession>
<dbReference type="RefSeq" id="WP_223644964.1">
    <property type="nucleotide sequence ID" value="NZ_JAIQBY010000050.1"/>
</dbReference>
<organism evidence="2 3">
    <name type="scientific">Mycoplasma tauri</name>
    <dbReference type="NCBI Taxonomy" id="547987"/>
    <lineage>
        <taxon>Bacteria</taxon>
        <taxon>Bacillati</taxon>
        <taxon>Mycoplasmatota</taxon>
        <taxon>Mollicutes</taxon>
        <taxon>Mycoplasmataceae</taxon>
        <taxon>Mycoplasma</taxon>
    </lineage>
</organism>
<feature type="region of interest" description="Disordered" evidence="1">
    <location>
        <begin position="27"/>
        <end position="96"/>
    </location>
</feature>
<evidence type="ECO:0000313" key="2">
    <source>
        <dbReference type="EMBL" id="MBZ4195693.1"/>
    </source>
</evidence>
<reference evidence="2 3" key="1">
    <citation type="submission" date="2021-09" db="EMBL/GenBank/DDBJ databases">
        <title>WGS of Mycoplasma sp. Zaradi2 strains.</title>
        <authorList>
            <person name="Spergser J."/>
        </authorList>
    </citation>
    <scope>NUCLEOTIDE SEQUENCE [LARGE SCALE GENOMIC DNA]</scope>
    <source>
        <strain evidence="2 3">1331</strain>
    </source>
</reference>
<gene>
    <name evidence="2" type="ORF">LAD73_03125</name>
</gene>
<evidence type="ECO:0000256" key="1">
    <source>
        <dbReference type="SAM" id="MobiDB-lite"/>
    </source>
</evidence>
<dbReference type="PROSITE" id="PS51257">
    <property type="entry name" value="PROKAR_LIPOPROTEIN"/>
    <property type="match status" value="1"/>
</dbReference>
<dbReference type="EMBL" id="JAIQBY010000050">
    <property type="protein sequence ID" value="MBZ4195693.1"/>
    <property type="molecule type" value="Genomic_DNA"/>
</dbReference>
<sequence length="506" mass="58085">MKKLRFLLPTLYPFVLFSVSCVQQQAKNNSEDKKNDVINEENNDSIRDTSKEKGTIKTGNSAETKEPAQQERKNEQSQSIDNQKQSSSQNSDSNLFNDLNSIEKNITISIPFYKNKDAKSSWAVLKNNINELIPLLGLNQDIKLKYSIEYANDNNPNVDNNAGKIKNIGVKFSHNNQSRVLYFNLNGFYLQKNNLLKNNKNDYLKAKVDLPMSVKGLYPSLIAHMLLYAEDPNKYSQKQVSSSGKYLINFEQLQNKNNDLFYEQVASLNISLKEAFFEYNENFNNKYMTKVVATKFNDIEGTLGIKIQITNTEDGPRNEPELTIKFEFNGLRKIDLNNGNNNVIGFNILPTDLVNLINKKDSIKKVIKDNYNSLNQPIDLISNLDDFNYKSLINELNKITNVSILDNELNTYRFTKGSEKISSFEGLQQKFGLYPFYTRFNDVIKNVRLEITQEDENKNAQIYFDVELPIFMQSSYTDLSDNEATGKSITINVKSKFNLNKINNIT</sequence>
<feature type="compositionally biased region" description="Basic and acidic residues" evidence="1">
    <location>
        <begin position="44"/>
        <end position="55"/>
    </location>
</feature>
<dbReference type="Proteomes" id="UP000772186">
    <property type="component" value="Unassembled WGS sequence"/>
</dbReference>
<feature type="compositionally biased region" description="Basic and acidic residues" evidence="1">
    <location>
        <begin position="63"/>
        <end position="75"/>
    </location>
</feature>
<name>A0A953NEW3_9MOLU</name>
<proteinExistence type="predicted"/>